<name>A0A6L3ZCG4_9FLAO</name>
<gene>
    <name evidence="5" type="ORF">F8C82_13580</name>
</gene>
<evidence type="ECO:0000256" key="4">
    <source>
        <dbReference type="PROSITE-ProRule" id="PRU00742"/>
    </source>
</evidence>
<dbReference type="GO" id="GO:0008783">
    <property type="term" value="F:agmatinase activity"/>
    <property type="evidence" value="ECO:0007669"/>
    <property type="project" value="TreeGrafter"/>
</dbReference>
<keyword evidence="6" id="KW-1185">Reference proteome</keyword>
<dbReference type="PIRSF" id="PIRSF036979">
    <property type="entry name" value="Arginase"/>
    <property type="match status" value="1"/>
</dbReference>
<feature type="binding site" evidence="3">
    <location>
        <position position="179"/>
    </location>
    <ligand>
        <name>Mn(2+)</name>
        <dbReference type="ChEBI" id="CHEBI:29035"/>
        <label>1</label>
    </ligand>
</feature>
<keyword evidence="1 3" id="KW-0479">Metal-binding</keyword>
<dbReference type="InterPro" id="IPR006035">
    <property type="entry name" value="Ureohydrolase"/>
</dbReference>
<sequence length="348" mass="39240">MTKEEKIVQFDPNGLATGDRIYGLPFNSKDAEVVIFPVPWEVTVSYSGGTALGPEAVLEASKQVDLYDPYVRDAWKMGLYMAKIDTKWKERSDKYREKAVAYLGALETGHEDNKTAELLEKINHATHKMVKWVQESTSEYLDKDKLVVLLGGDHSTPLGYLKALAERHRSFGILQIDAHADLRDAYEGFDYSHASIMTNALKEERISKLVQVGIRDYCEEEVDAIAAQNGRVVTYFDRDLKRAKFEGKTWKEQVEEIIEHLPSKVYISFDIDGLDPKLCPNTGTPVAGGFDVEEVLYLFERLSESGRTIIGMDLNEVAPGPHDDWDANVGARILYRMCNLLGKNNGRI</sequence>
<dbReference type="PRINTS" id="PR00116">
    <property type="entry name" value="ARGINASE"/>
</dbReference>
<dbReference type="GO" id="GO:0033389">
    <property type="term" value="P:putrescine biosynthetic process from arginine, via agmatine"/>
    <property type="evidence" value="ECO:0007669"/>
    <property type="project" value="TreeGrafter"/>
</dbReference>
<keyword evidence="2" id="KW-0378">Hydrolase</keyword>
<evidence type="ECO:0000256" key="3">
    <source>
        <dbReference type="PIRSR" id="PIRSR036979-1"/>
    </source>
</evidence>
<reference evidence="5 6" key="1">
    <citation type="submission" date="2019-10" db="EMBL/GenBank/DDBJ databases">
        <title>Genome sequence of Phaeocystidibacter marisrubri JCM30614 (type strain).</title>
        <authorList>
            <person name="Bowman J.P."/>
        </authorList>
    </citation>
    <scope>NUCLEOTIDE SEQUENCE [LARGE SCALE GENOMIC DNA]</scope>
    <source>
        <strain evidence="5 6">JCM 30614</strain>
    </source>
</reference>
<organism evidence="5 6">
    <name type="scientific">Phaeocystidibacter marisrubri</name>
    <dbReference type="NCBI Taxonomy" id="1577780"/>
    <lineage>
        <taxon>Bacteria</taxon>
        <taxon>Pseudomonadati</taxon>
        <taxon>Bacteroidota</taxon>
        <taxon>Flavobacteriia</taxon>
        <taxon>Flavobacteriales</taxon>
        <taxon>Phaeocystidibacteraceae</taxon>
        <taxon>Phaeocystidibacter</taxon>
    </lineage>
</organism>
<dbReference type="SUPFAM" id="SSF52768">
    <property type="entry name" value="Arginase/deacetylase"/>
    <property type="match status" value="1"/>
</dbReference>
<dbReference type="RefSeq" id="WP_151694165.1">
    <property type="nucleotide sequence ID" value="NZ_BMGX01000001.1"/>
</dbReference>
<feature type="binding site" evidence="3">
    <location>
        <position position="181"/>
    </location>
    <ligand>
        <name>Mn(2+)</name>
        <dbReference type="ChEBI" id="CHEBI:29035"/>
        <label>1</label>
    </ligand>
</feature>
<accession>A0A6L3ZCG4</accession>
<feature type="binding site" evidence="3">
    <location>
        <position position="272"/>
    </location>
    <ligand>
        <name>Mn(2+)</name>
        <dbReference type="ChEBI" id="CHEBI:29035"/>
        <label>1</label>
    </ligand>
</feature>
<dbReference type="GO" id="GO:0046872">
    <property type="term" value="F:metal ion binding"/>
    <property type="evidence" value="ECO:0007669"/>
    <property type="project" value="UniProtKB-KW"/>
</dbReference>
<dbReference type="Gene3D" id="3.40.800.10">
    <property type="entry name" value="Ureohydrolase domain"/>
    <property type="match status" value="1"/>
</dbReference>
<evidence type="ECO:0000256" key="1">
    <source>
        <dbReference type="ARBA" id="ARBA00022723"/>
    </source>
</evidence>
<evidence type="ECO:0000256" key="2">
    <source>
        <dbReference type="ARBA" id="ARBA00022801"/>
    </source>
</evidence>
<protein>
    <submittedName>
        <fullName evidence="5">Agmatinase family protein</fullName>
    </submittedName>
</protein>
<feature type="binding site" evidence="3">
    <location>
        <position position="154"/>
    </location>
    <ligand>
        <name>Mn(2+)</name>
        <dbReference type="ChEBI" id="CHEBI:29035"/>
        <label>1</label>
    </ligand>
</feature>
<feature type="binding site" evidence="3">
    <location>
        <position position="270"/>
    </location>
    <ligand>
        <name>Mn(2+)</name>
        <dbReference type="ChEBI" id="CHEBI:29035"/>
        <label>1</label>
    </ligand>
</feature>
<dbReference type="OrthoDB" id="9788689at2"/>
<dbReference type="CDD" id="cd11593">
    <property type="entry name" value="Agmatinase-like_2"/>
    <property type="match status" value="1"/>
</dbReference>
<dbReference type="Proteomes" id="UP000484164">
    <property type="component" value="Unassembled WGS sequence"/>
</dbReference>
<dbReference type="PROSITE" id="PS51409">
    <property type="entry name" value="ARGINASE_2"/>
    <property type="match status" value="1"/>
</dbReference>
<evidence type="ECO:0000313" key="6">
    <source>
        <dbReference type="Proteomes" id="UP000484164"/>
    </source>
</evidence>
<proteinExistence type="inferred from homology"/>
<comment type="caution">
    <text evidence="5">The sequence shown here is derived from an EMBL/GenBank/DDBJ whole genome shotgun (WGS) entry which is preliminary data.</text>
</comment>
<dbReference type="Pfam" id="PF00491">
    <property type="entry name" value="Arginase"/>
    <property type="match status" value="1"/>
</dbReference>
<feature type="binding site" evidence="3">
    <location>
        <position position="177"/>
    </location>
    <ligand>
        <name>Mn(2+)</name>
        <dbReference type="ChEBI" id="CHEBI:29035"/>
        <label>1</label>
    </ligand>
</feature>
<dbReference type="AlphaFoldDB" id="A0A6L3ZCG4"/>
<dbReference type="EMBL" id="WBVQ01000003">
    <property type="protein sequence ID" value="KAB2815127.1"/>
    <property type="molecule type" value="Genomic_DNA"/>
</dbReference>
<dbReference type="PANTHER" id="PTHR11358">
    <property type="entry name" value="ARGINASE/AGMATINASE"/>
    <property type="match status" value="1"/>
</dbReference>
<comment type="similarity">
    <text evidence="4">Belongs to the arginase family.</text>
</comment>
<dbReference type="InterPro" id="IPR023696">
    <property type="entry name" value="Ureohydrolase_dom_sf"/>
</dbReference>
<dbReference type="PANTHER" id="PTHR11358:SF26">
    <property type="entry name" value="GUANIDINO ACID HYDROLASE, MITOCHONDRIAL"/>
    <property type="match status" value="1"/>
</dbReference>
<comment type="cofactor">
    <cofactor evidence="3">
        <name>Mn(2+)</name>
        <dbReference type="ChEBI" id="CHEBI:29035"/>
    </cofactor>
    <text evidence="3">Binds 2 manganese ions per subunit.</text>
</comment>
<evidence type="ECO:0000313" key="5">
    <source>
        <dbReference type="EMBL" id="KAB2815127.1"/>
    </source>
</evidence>
<keyword evidence="3" id="KW-0464">Manganese</keyword>